<reference evidence="2" key="1">
    <citation type="submission" date="2017-05" db="EMBL/GenBank/DDBJ databases">
        <title>Complete and WGS of Bordetella genogroups.</title>
        <authorList>
            <person name="Spilker T."/>
            <person name="Lipuma J."/>
        </authorList>
    </citation>
    <scope>NUCLEOTIDE SEQUENCE [LARGE SCALE GENOMIC DNA]</scope>
    <source>
        <strain evidence="2">AU8856</strain>
    </source>
</reference>
<dbReference type="EMBL" id="NEVS01000001">
    <property type="protein sequence ID" value="OZI66419.1"/>
    <property type="molecule type" value="Genomic_DNA"/>
</dbReference>
<dbReference type="Proteomes" id="UP000215767">
    <property type="component" value="Unassembled WGS sequence"/>
</dbReference>
<gene>
    <name evidence="1" type="ORF">CAL28_01355</name>
</gene>
<keyword evidence="2" id="KW-1185">Reference proteome</keyword>
<evidence type="ECO:0000313" key="2">
    <source>
        <dbReference type="Proteomes" id="UP000215767"/>
    </source>
</evidence>
<proteinExistence type="predicted"/>
<sequence length="254" mass="28072">MQIGSSLPSHVPAWPLIPDQAPMALPADGSIATLIASVGARAVDPEPAQQEAVPQHVLVENAPTAREAVYRWLEGMTDVLKEHGAYNTAIDNYTAIHPQATRRQAEKLFAIGLVRAVVDPLPGRFLSPANGSDHAPGRSDAANAYRWQRVMKVLKDSGAYAAGIAHYQVYRVQRLAQVCKEWAVFFKGRGMDDASIEKLLPERPQLMSWEKANLTFSGQLMRVGDPRHLSRYLDKAEHPARIEPSPPLVRQRYA</sequence>
<dbReference type="OrthoDB" id="9820326at2"/>
<comment type="caution">
    <text evidence="1">The sequence shown here is derived from an EMBL/GenBank/DDBJ whole genome shotgun (WGS) entry which is preliminary data.</text>
</comment>
<protein>
    <submittedName>
        <fullName evidence="1">Uncharacterized protein</fullName>
    </submittedName>
</protein>
<dbReference type="AlphaFoldDB" id="A0A261UX22"/>
<accession>A0A261UX22</accession>
<organism evidence="1 2">
    <name type="scientific">Bordetella genomosp. 11</name>
    <dbReference type="NCBI Taxonomy" id="1416808"/>
    <lineage>
        <taxon>Bacteria</taxon>
        <taxon>Pseudomonadati</taxon>
        <taxon>Pseudomonadota</taxon>
        <taxon>Betaproteobacteria</taxon>
        <taxon>Burkholderiales</taxon>
        <taxon>Alcaligenaceae</taxon>
        <taxon>Bordetella</taxon>
    </lineage>
</organism>
<evidence type="ECO:0000313" key="1">
    <source>
        <dbReference type="EMBL" id="OZI66419.1"/>
    </source>
</evidence>
<dbReference type="RefSeq" id="WP_094839631.1">
    <property type="nucleotide sequence ID" value="NZ_NEVS01000001.1"/>
</dbReference>
<name>A0A261UX22_9BORD</name>